<accession>A0A5R9C6U3</accession>
<gene>
    <name evidence="1" type="ORF">FEZ48_02850</name>
</gene>
<dbReference type="AlphaFoldDB" id="A0A5R9C6U3"/>
<reference evidence="1 2" key="1">
    <citation type="submission" date="2019-05" db="EMBL/GenBank/DDBJ databases">
        <title>The metagenome of a microbial culture collection derived from dairy environment covers the genomic content of the human microbiome.</title>
        <authorList>
            <person name="Roder T."/>
            <person name="Wuthrich D."/>
            <person name="Sattari Z."/>
            <person name="Von Ah U."/>
            <person name="Bar C."/>
            <person name="Ronchi F."/>
            <person name="Macpherson A.J."/>
            <person name="Ganal-Vonarburg S.C."/>
            <person name="Bruggmann R."/>
            <person name="Vergeres G."/>
        </authorList>
    </citation>
    <scope>NUCLEOTIDE SEQUENCE [LARGE SCALE GENOMIC DNA]</scope>
    <source>
        <strain evidence="1 2">FAM 24235</strain>
    </source>
</reference>
<evidence type="ECO:0008006" key="3">
    <source>
        <dbReference type="Google" id="ProtNLM"/>
    </source>
</evidence>
<evidence type="ECO:0000313" key="1">
    <source>
        <dbReference type="EMBL" id="TLQ08840.1"/>
    </source>
</evidence>
<proteinExistence type="predicted"/>
<name>A0A5R9C6U3_9LACT</name>
<organism evidence="1 2">
    <name type="scientific">Marinilactibacillus psychrotolerans</name>
    <dbReference type="NCBI Taxonomy" id="191770"/>
    <lineage>
        <taxon>Bacteria</taxon>
        <taxon>Bacillati</taxon>
        <taxon>Bacillota</taxon>
        <taxon>Bacilli</taxon>
        <taxon>Lactobacillales</taxon>
        <taxon>Carnobacteriaceae</taxon>
        <taxon>Marinilactibacillus</taxon>
    </lineage>
</organism>
<sequence>MLEVLFDEESINPKFGITLAERPVLPVSQPRYTSYDVPGRNGKLTVFDGYDDVPYSLRFNYIDENAKPTFREIVNFLTGKTKVRLSDSDRYRVISQSIINVNNANNDISEWCDFEIEIITEPFEYEDEETSVFDGSGIIINPSKIDAPIIINVYGDGDCNVRVNENQIQLTGVQGHVTIDGILKNAYRGNMTQNNNMSGNYPSLSYGENEVAISGNTKYIEIKKRWCWR</sequence>
<comment type="caution">
    <text evidence="1">The sequence shown here is derived from an EMBL/GenBank/DDBJ whole genome shotgun (WGS) entry which is preliminary data.</text>
</comment>
<evidence type="ECO:0000313" key="2">
    <source>
        <dbReference type="Proteomes" id="UP000307201"/>
    </source>
</evidence>
<dbReference type="Proteomes" id="UP000307201">
    <property type="component" value="Unassembled WGS sequence"/>
</dbReference>
<dbReference type="OrthoDB" id="1853834at2"/>
<protein>
    <recommendedName>
        <fullName evidence="3">Phage tail protein</fullName>
    </recommendedName>
</protein>
<dbReference type="EMBL" id="VBTE01000005">
    <property type="protein sequence ID" value="TLQ08840.1"/>
    <property type="molecule type" value="Genomic_DNA"/>
</dbReference>